<dbReference type="Proteomes" id="UP000075531">
    <property type="component" value="Unassembled WGS sequence"/>
</dbReference>
<dbReference type="PROSITE" id="PS51449">
    <property type="entry name" value="MTTASE_N"/>
    <property type="match status" value="1"/>
</dbReference>
<dbReference type="SFLD" id="SFLDS00029">
    <property type="entry name" value="Radical_SAM"/>
    <property type="match status" value="1"/>
</dbReference>
<dbReference type="STRING" id="1121338.CLTEP_01730"/>
<dbReference type="InterPro" id="IPR005839">
    <property type="entry name" value="Methylthiotransferase"/>
</dbReference>
<dbReference type="NCBIfam" id="TIGR00089">
    <property type="entry name" value="MiaB/RimO family radical SAM methylthiotransferase"/>
    <property type="match status" value="1"/>
</dbReference>
<dbReference type="GO" id="GO:0046872">
    <property type="term" value="F:metal ion binding"/>
    <property type="evidence" value="ECO:0007669"/>
    <property type="project" value="UniProtKB-KW"/>
</dbReference>
<dbReference type="Pfam" id="PF04055">
    <property type="entry name" value="Radical_SAM"/>
    <property type="match status" value="1"/>
</dbReference>
<feature type="binding site" evidence="8">
    <location>
        <position position="159"/>
    </location>
    <ligand>
        <name>[4Fe-4S] cluster</name>
        <dbReference type="ChEBI" id="CHEBI:49883"/>
        <label>2</label>
        <note>4Fe-4S-S-AdoMet</note>
    </ligand>
</feature>
<dbReference type="InterPro" id="IPR023404">
    <property type="entry name" value="rSAM_horseshoe"/>
</dbReference>
<reference evidence="11 12" key="1">
    <citation type="submission" date="2016-02" db="EMBL/GenBank/DDBJ databases">
        <title>Genome sequence of Clostridium tepidiprofundi DSM 19306.</title>
        <authorList>
            <person name="Poehlein A."/>
            <person name="Daniel R."/>
        </authorList>
    </citation>
    <scope>NUCLEOTIDE SEQUENCE [LARGE SCALE GENOMIC DNA]</scope>
    <source>
        <strain evidence="11 12">DSM 19306</strain>
    </source>
</reference>
<keyword evidence="5 8" id="KW-0479">Metal-binding</keyword>
<keyword evidence="11" id="KW-0687">Ribonucleoprotein</keyword>
<feature type="binding site" evidence="8">
    <location>
        <position position="162"/>
    </location>
    <ligand>
        <name>[4Fe-4S] cluster</name>
        <dbReference type="ChEBI" id="CHEBI:49883"/>
        <label>2</label>
        <note>4Fe-4S-S-AdoMet</note>
    </ligand>
</feature>
<evidence type="ECO:0000256" key="8">
    <source>
        <dbReference type="HAMAP-Rule" id="MF_01865"/>
    </source>
</evidence>
<dbReference type="Gene3D" id="3.80.30.20">
    <property type="entry name" value="tm_1862 like domain"/>
    <property type="match status" value="1"/>
</dbReference>
<dbReference type="HAMAP" id="MF_01865">
    <property type="entry name" value="MTTase_RimO"/>
    <property type="match status" value="1"/>
</dbReference>
<dbReference type="RefSeq" id="WP_066821126.1">
    <property type="nucleotide sequence ID" value="NZ_LTBA01000001.1"/>
</dbReference>
<dbReference type="SMART" id="SM00729">
    <property type="entry name" value="Elp3"/>
    <property type="match status" value="1"/>
</dbReference>
<keyword evidence="2 8" id="KW-0963">Cytoplasm</keyword>
<evidence type="ECO:0000259" key="9">
    <source>
        <dbReference type="PROSITE" id="PS51449"/>
    </source>
</evidence>
<keyword evidence="3 8" id="KW-0808">Transferase</keyword>
<dbReference type="SUPFAM" id="SSF102114">
    <property type="entry name" value="Radical SAM enzymes"/>
    <property type="match status" value="1"/>
</dbReference>
<organism evidence="11 12">
    <name type="scientific">Clostridium tepidiprofundi DSM 19306</name>
    <dbReference type="NCBI Taxonomy" id="1121338"/>
    <lineage>
        <taxon>Bacteria</taxon>
        <taxon>Bacillati</taxon>
        <taxon>Bacillota</taxon>
        <taxon>Clostridia</taxon>
        <taxon>Eubacteriales</taxon>
        <taxon>Clostridiaceae</taxon>
        <taxon>Clostridium</taxon>
    </lineage>
</organism>
<evidence type="ECO:0000259" key="10">
    <source>
        <dbReference type="PROSITE" id="PS51918"/>
    </source>
</evidence>
<evidence type="ECO:0000313" key="11">
    <source>
        <dbReference type="EMBL" id="KYH35780.1"/>
    </source>
</evidence>
<dbReference type="PROSITE" id="PS51918">
    <property type="entry name" value="RADICAL_SAM"/>
    <property type="match status" value="1"/>
</dbReference>
<dbReference type="Gene3D" id="3.40.50.12160">
    <property type="entry name" value="Methylthiotransferase, N-terminal domain"/>
    <property type="match status" value="1"/>
</dbReference>
<dbReference type="InterPro" id="IPR020612">
    <property type="entry name" value="Methylthiotransferase_CS"/>
</dbReference>
<dbReference type="GO" id="GO:0140101">
    <property type="term" value="F:catalytic activity, acting on a tRNA"/>
    <property type="evidence" value="ECO:0007669"/>
    <property type="project" value="UniProtKB-ARBA"/>
</dbReference>
<dbReference type="InterPro" id="IPR038135">
    <property type="entry name" value="Methylthiotransferase_N_sf"/>
</dbReference>
<keyword evidence="1 8" id="KW-0004">4Fe-4S</keyword>
<evidence type="ECO:0000313" key="12">
    <source>
        <dbReference type="Proteomes" id="UP000075531"/>
    </source>
</evidence>
<dbReference type="InterPro" id="IPR005840">
    <property type="entry name" value="Ribosomal_uS12_MeSTrfase_RimO"/>
</dbReference>
<dbReference type="NCBIfam" id="TIGR01125">
    <property type="entry name" value="30S ribosomal protein S12 methylthiotransferase RimO"/>
    <property type="match status" value="1"/>
</dbReference>
<keyword evidence="11" id="KW-0689">Ribosomal protein</keyword>
<dbReference type="Pfam" id="PF00919">
    <property type="entry name" value="UPF0004"/>
    <property type="match status" value="1"/>
</dbReference>
<dbReference type="Pfam" id="PF18693">
    <property type="entry name" value="TRAM_2"/>
    <property type="match status" value="1"/>
</dbReference>
<evidence type="ECO:0000256" key="7">
    <source>
        <dbReference type="ARBA" id="ARBA00023014"/>
    </source>
</evidence>
<gene>
    <name evidence="11" type="primary">rimO_1</name>
    <name evidence="8" type="synonym">rimO</name>
    <name evidence="11" type="ORF">CLTEP_01730</name>
</gene>
<dbReference type="EC" id="2.8.4.4" evidence="8"/>
<feature type="binding site" evidence="8">
    <location>
        <position position="155"/>
    </location>
    <ligand>
        <name>[4Fe-4S] cluster</name>
        <dbReference type="ChEBI" id="CHEBI:49883"/>
        <label>2</label>
        <note>4Fe-4S-S-AdoMet</note>
    </ligand>
</feature>
<dbReference type="GO" id="GO:0103039">
    <property type="term" value="F:protein methylthiotransferase activity"/>
    <property type="evidence" value="ECO:0007669"/>
    <property type="project" value="UniProtKB-EC"/>
</dbReference>
<dbReference type="PROSITE" id="PS01278">
    <property type="entry name" value="MTTASE_RADICAL"/>
    <property type="match status" value="1"/>
</dbReference>
<dbReference type="InterPro" id="IPR058240">
    <property type="entry name" value="rSAM_sf"/>
</dbReference>
<keyword evidence="12" id="KW-1185">Reference proteome</keyword>
<dbReference type="InterPro" id="IPR012340">
    <property type="entry name" value="NA-bd_OB-fold"/>
</dbReference>
<dbReference type="PANTHER" id="PTHR43837:SF1">
    <property type="entry name" value="RIBOSOMAL PROTEIN US12 METHYLTHIOTRANSFERASE RIMO"/>
    <property type="match status" value="1"/>
</dbReference>
<dbReference type="InterPro" id="IPR006638">
    <property type="entry name" value="Elp3/MiaA/NifB-like_rSAM"/>
</dbReference>
<comment type="cofactor">
    <cofactor evidence="8">
        <name>[4Fe-4S] cluster</name>
        <dbReference type="ChEBI" id="CHEBI:49883"/>
    </cofactor>
    <text evidence="8">Binds 2 [4Fe-4S] clusters. One cluster is coordinated with 3 cysteines and an exchangeable S-adenosyl-L-methionine.</text>
</comment>
<evidence type="ECO:0000256" key="5">
    <source>
        <dbReference type="ARBA" id="ARBA00022723"/>
    </source>
</evidence>
<evidence type="ECO:0000256" key="1">
    <source>
        <dbReference type="ARBA" id="ARBA00022485"/>
    </source>
</evidence>
<comment type="similarity">
    <text evidence="8">Belongs to the methylthiotransferase family. RimO subfamily.</text>
</comment>
<dbReference type="AlphaFoldDB" id="A0A151B7L3"/>
<feature type="binding site" evidence="8">
    <location>
        <position position="48"/>
    </location>
    <ligand>
        <name>[4Fe-4S] cluster</name>
        <dbReference type="ChEBI" id="CHEBI:49883"/>
        <label>1</label>
    </ligand>
</feature>
<comment type="subcellular location">
    <subcellularLocation>
        <location evidence="8">Cytoplasm</location>
    </subcellularLocation>
</comment>
<feature type="domain" description="MTTase N-terminal" evidence="9">
    <location>
        <begin position="4"/>
        <end position="118"/>
    </location>
</feature>
<evidence type="ECO:0000256" key="2">
    <source>
        <dbReference type="ARBA" id="ARBA00022490"/>
    </source>
</evidence>
<name>A0A151B7L3_9CLOT</name>
<feature type="domain" description="Radical SAM core" evidence="10">
    <location>
        <begin position="141"/>
        <end position="371"/>
    </location>
</feature>
<keyword evidence="6 8" id="KW-0408">Iron</keyword>
<sequence length="444" mass="50987">MNNLKACVINLGCDKNRIDSEIMLNSLSNNYKITDKPEEADIIIINTCGFIEDSKQESINTILYMANYKKQNCKALIATGCLTQRYGKKLLELMPEIDGILGVNDYIHLNDVIEGALNKKEKCSFCSYSDININTGKRVLTTKPHIAYLRISEGCNNSCAYCAIPQIRGKFRSRSIEDIYNEAIELVDMGVKELILVAQDTTMYGVDLYGQKSLHLLLNKLSNIKELKWIRLLYCYAEEITDEIIDEIASNEKVCKYIDIPLQHISDNILKNMRRRGRKKVILNNINKIREKIPNVILRTTFIVGFPGEKEEEFNELKNFIKKTRFDKLGVFKYSREEDTAAYDMPNQIDEEVKEFREAELMFLQQNISFEINLSKIGKVYEAIVDEYDGQYYHVRSYEMAPEVDGEILVKSNVSLNAGDIVNVKIIKALEYDLMGVINDESSK</sequence>
<keyword evidence="7 8" id="KW-0411">Iron-sulfur</keyword>
<evidence type="ECO:0000256" key="6">
    <source>
        <dbReference type="ARBA" id="ARBA00023004"/>
    </source>
</evidence>
<accession>A0A151B7L3</accession>
<dbReference type="Gene3D" id="2.40.50.140">
    <property type="entry name" value="Nucleic acid-binding proteins"/>
    <property type="match status" value="1"/>
</dbReference>
<dbReference type="GO" id="GO:0051539">
    <property type="term" value="F:4 iron, 4 sulfur cluster binding"/>
    <property type="evidence" value="ECO:0007669"/>
    <property type="project" value="UniProtKB-UniRule"/>
</dbReference>
<dbReference type="GO" id="GO:0035599">
    <property type="term" value="F:aspartic acid methylthiotransferase activity"/>
    <property type="evidence" value="ECO:0007669"/>
    <property type="project" value="TreeGrafter"/>
</dbReference>
<comment type="catalytic activity">
    <reaction evidence="8">
        <text>L-aspartate(89)-[ribosomal protein uS12]-hydrogen + (sulfur carrier)-SH + AH2 + 2 S-adenosyl-L-methionine = 3-methylsulfanyl-L-aspartate(89)-[ribosomal protein uS12]-hydrogen + (sulfur carrier)-H + 5'-deoxyadenosine + L-methionine + A + S-adenosyl-L-homocysteine + 2 H(+)</text>
        <dbReference type="Rhea" id="RHEA:37087"/>
        <dbReference type="Rhea" id="RHEA-COMP:10460"/>
        <dbReference type="Rhea" id="RHEA-COMP:10461"/>
        <dbReference type="Rhea" id="RHEA-COMP:14737"/>
        <dbReference type="Rhea" id="RHEA-COMP:14739"/>
        <dbReference type="ChEBI" id="CHEBI:13193"/>
        <dbReference type="ChEBI" id="CHEBI:15378"/>
        <dbReference type="ChEBI" id="CHEBI:17319"/>
        <dbReference type="ChEBI" id="CHEBI:17499"/>
        <dbReference type="ChEBI" id="CHEBI:29917"/>
        <dbReference type="ChEBI" id="CHEBI:29961"/>
        <dbReference type="ChEBI" id="CHEBI:57844"/>
        <dbReference type="ChEBI" id="CHEBI:57856"/>
        <dbReference type="ChEBI" id="CHEBI:59789"/>
        <dbReference type="ChEBI" id="CHEBI:64428"/>
        <dbReference type="ChEBI" id="CHEBI:73599"/>
        <dbReference type="EC" id="2.8.4.4"/>
    </reaction>
</comment>
<dbReference type="EMBL" id="LTBA01000001">
    <property type="protein sequence ID" value="KYH35780.1"/>
    <property type="molecule type" value="Genomic_DNA"/>
</dbReference>
<dbReference type="PANTHER" id="PTHR43837">
    <property type="entry name" value="RIBOSOMAL PROTEIN S12 METHYLTHIOTRANSFERASE RIMO"/>
    <property type="match status" value="1"/>
</dbReference>
<dbReference type="SFLD" id="SFLDG01082">
    <property type="entry name" value="B12-binding_domain_containing"/>
    <property type="match status" value="1"/>
</dbReference>
<dbReference type="CDD" id="cd01335">
    <property type="entry name" value="Radical_SAM"/>
    <property type="match status" value="1"/>
</dbReference>
<comment type="caution">
    <text evidence="11">The sequence shown here is derived from an EMBL/GenBank/DDBJ whole genome shotgun (WGS) entry which is preliminary data.</text>
</comment>
<feature type="binding site" evidence="8">
    <location>
        <position position="13"/>
    </location>
    <ligand>
        <name>[4Fe-4S] cluster</name>
        <dbReference type="ChEBI" id="CHEBI:49883"/>
        <label>1</label>
    </ligand>
</feature>
<evidence type="ECO:0000256" key="3">
    <source>
        <dbReference type="ARBA" id="ARBA00022679"/>
    </source>
</evidence>
<evidence type="ECO:0000256" key="4">
    <source>
        <dbReference type="ARBA" id="ARBA00022691"/>
    </source>
</evidence>
<dbReference type="OrthoDB" id="9805215at2"/>
<comment type="function">
    <text evidence="8">Catalyzes the methylthiolation of an aspartic acid residue of ribosomal protein uS12.</text>
</comment>
<dbReference type="GO" id="GO:0005840">
    <property type="term" value="C:ribosome"/>
    <property type="evidence" value="ECO:0007669"/>
    <property type="project" value="UniProtKB-KW"/>
</dbReference>
<dbReference type="InterPro" id="IPR013848">
    <property type="entry name" value="Methylthiotransferase_N"/>
</dbReference>
<dbReference type="GO" id="GO:0005829">
    <property type="term" value="C:cytosol"/>
    <property type="evidence" value="ECO:0007669"/>
    <property type="project" value="TreeGrafter"/>
</dbReference>
<dbReference type="PATRIC" id="fig|1121338.3.peg.175"/>
<dbReference type="FunFam" id="3.80.30.20:FF:000001">
    <property type="entry name" value="tRNA-2-methylthio-N(6)-dimethylallyladenosine synthase 2"/>
    <property type="match status" value="1"/>
</dbReference>
<feature type="binding site" evidence="8">
    <location>
        <position position="81"/>
    </location>
    <ligand>
        <name>[4Fe-4S] cluster</name>
        <dbReference type="ChEBI" id="CHEBI:49883"/>
        <label>1</label>
    </ligand>
</feature>
<protein>
    <recommendedName>
        <fullName evidence="8">Ribosomal protein uS12 methylthiotransferase RimO</fullName>
        <shortName evidence="8">uS12 MTTase</shortName>
        <shortName evidence="8">uS12 methylthiotransferase</shortName>
        <ecNumber evidence="8">2.8.4.4</ecNumber>
    </recommendedName>
    <alternativeName>
        <fullName evidence="8">Ribosomal protein uS12 (aspartate-C(3))-methylthiotransferase</fullName>
    </alternativeName>
    <alternativeName>
        <fullName evidence="8">Ribosome maturation factor RimO</fullName>
    </alternativeName>
</protein>
<dbReference type="SFLD" id="SFLDG01061">
    <property type="entry name" value="methylthiotransferase"/>
    <property type="match status" value="1"/>
</dbReference>
<proteinExistence type="inferred from homology"/>
<dbReference type="InterPro" id="IPR007197">
    <property type="entry name" value="rSAM"/>
</dbReference>
<dbReference type="InterPro" id="IPR002792">
    <property type="entry name" value="TRAM_dom"/>
</dbReference>
<keyword evidence="4 8" id="KW-0949">S-adenosyl-L-methionine</keyword>
<dbReference type="SFLD" id="SFLDF00274">
    <property type="entry name" value="ribosomal_protein_S12_methylth"/>
    <property type="match status" value="1"/>
</dbReference>
<dbReference type="GO" id="GO:0035600">
    <property type="term" value="P:tRNA methylthiolation"/>
    <property type="evidence" value="ECO:0007669"/>
    <property type="project" value="UniProtKB-ARBA"/>
</dbReference>